<organism evidence="4 5">
    <name type="scientific">Pacificimonas flava</name>
    <dbReference type="NCBI Taxonomy" id="1234595"/>
    <lineage>
        <taxon>Bacteria</taxon>
        <taxon>Pseudomonadati</taxon>
        <taxon>Pseudomonadota</taxon>
        <taxon>Alphaproteobacteria</taxon>
        <taxon>Sphingomonadales</taxon>
        <taxon>Sphingosinicellaceae</taxon>
        <taxon>Pacificimonas</taxon>
    </lineage>
</organism>
<dbReference type="FunFam" id="3.40.50.1820:FF:000089">
    <property type="entry name" value="Alpha/beta hydrolase"/>
    <property type="match status" value="1"/>
</dbReference>
<dbReference type="Pfam" id="PF07859">
    <property type="entry name" value="Abhydrolase_3"/>
    <property type="match status" value="1"/>
</dbReference>
<evidence type="ECO:0000313" key="5">
    <source>
        <dbReference type="Proteomes" id="UP000198462"/>
    </source>
</evidence>
<dbReference type="PANTHER" id="PTHR48081">
    <property type="entry name" value="AB HYDROLASE SUPERFAMILY PROTEIN C4A8.06C"/>
    <property type="match status" value="1"/>
</dbReference>
<dbReference type="Gene3D" id="3.40.50.1820">
    <property type="entry name" value="alpha/beta hydrolase"/>
    <property type="match status" value="1"/>
</dbReference>
<dbReference type="PANTHER" id="PTHR48081:SF8">
    <property type="entry name" value="ALPHA_BETA HYDROLASE FOLD-3 DOMAIN-CONTAINING PROTEIN-RELATED"/>
    <property type="match status" value="1"/>
</dbReference>
<dbReference type="RefSeq" id="WP_088711598.1">
    <property type="nucleotide sequence ID" value="NZ_NFZT01000001.1"/>
</dbReference>
<sequence>MSEPFVRDDVKAVLDMLAQQDGPQMHEVEPEQARQMMLAMGSLTERPRGELAEVKDAAAPSGHGHDIPVRVYHAEAPAGPAPVLVYYHGGGWVIGDLDTHDGLCAEIARQLGMTVVSVDYRLAPEHKFPAAGEDCVAATRWVAGSPAEIGHKVTGLVVAGDSAGGNMAAVVAQELAGRLDIPFLAQWLIYPGVDTQAAGGSMDEFAEGYLLTREGMAWFSAHYLGREEDLTDVRASPILTEDLSSQPRALVFTCGLDPLRDQGRAYAGRLIEAGVRTVYREAPGQIHGCMNMRQAIPSAQEDLSGCIRDLKHLLNEALPA</sequence>
<dbReference type="Proteomes" id="UP000198462">
    <property type="component" value="Unassembled WGS sequence"/>
</dbReference>
<comment type="caution">
    <text evidence="4">The sequence shown here is derived from an EMBL/GenBank/DDBJ whole genome shotgun (WGS) entry which is preliminary data.</text>
</comment>
<gene>
    <name evidence="4" type="ORF">B5C34_04625</name>
</gene>
<name>A0A219B3V5_9SPHN</name>
<dbReference type="SUPFAM" id="SSF53474">
    <property type="entry name" value="alpha/beta-Hydrolases"/>
    <property type="match status" value="1"/>
</dbReference>
<evidence type="ECO:0000256" key="2">
    <source>
        <dbReference type="ARBA" id="ARBA00022801"/>
    </source>
</evidence>
<dbReference type="InterPro" id="IPR013094">
    <property type="entry name" value="AB_hydrolase_3"/>
</dbReference>
<reference evidence="5" key="1">
    <citation type="submission" date="2017-05" db="EMBL/GenBank/DDBJ databases">
        <authorList>
            <person name="Lin X."/>
        </authorList>
    </citation>
    <scope>NUCLEOTIDE SEQUENCE [LARGE SCALE GENOMIC DNA]</scope>
    <source>
        <strain evidence="5">JLT2012</strain>
    </source>
</reference>
<dbReference type="InterPro" id="IPR050300">
    <property type="entry name" value="GDXG_lipolytic_enzyme"/>
</dbReference>
<dbReference type="GO" id="GO:0016787">
    <property type="term" value="F:hydrolase activity"/>
    <property type="evidence" value="ECO:0007669"/>
    <property type="project" value="UniProtKB-KW"/>
</dbReference>
<accession>A0A219B3V5</accession>
<evidence type="ECO:0000313" key="4">
    <source>
        <dbReference type="EMBL" id="OWV32806.1"/>
    </source>
</evidence>
<comment type="similarity">
    <text evidence="1">Belongs to the 'GDXG' lipolytic enzyme family.</text>
</comment>
<keyword evidence="5" id="KW-1185">Reference proteome</keyword>
<proteinExistence type="inferred from homology"/>
<evidence type="ECO:0000259" key="3">
    <source>
        <dbReference type="Pfam" id="PF07859"/>
    </source>
</evidence>
<dbReference type="EMBL" id="NFZT01000001">
    <property type="protein sequence ID" value="OWV32806.1"/>
    <property type="molecule type" value="Genomic_DNA"/>
</dbReference>
<dbReference type="OrthoDB" id="9806180at2"/>
<dbReference type="STRING" id="1234595.C725_0906"/>
<feature type="domain" description="Alpha/beta hydrolase fold-3" evidence="3">
    <location>
        <begin position="84"/>
        <end position="290"/>
    </location>
</feature>
<keyword evidence="2" id="KW-0378">Hydrolase</keyword>
<protein>
    <submittedName>
        <fullName evidence="4">Esterase</fullName>
    </submittedName>
</protein>
<dbReference type="InterPro" id="IPR029058">
    <property type="entry name" value="AB_hydrolase_fold"/>
</dbReference>
<dbReference type="AlphaFoldDB" id="A0A219B3V5"/>
<evidence type="ECO:0000256" key="1">
    <source>
        <dbReference type="ARBA" id="ARBA00010515"/>
    </source>
</evidence>